<evidence type="ECO:0000256" key="1">
    <source>
        <dbReference type="ARBA" id="ARBA00004123"/>
    </source>
</evidence>
<dbReference type="Proteomes" id="UP000034805">
    <property type="component" value="Unassembled WGS sequence"/>
</dbReference>
<feature type="domain" description="BHLH" evidence="7">
    <location>
        <begin position="71"/>
        <end position="123"/>
    </location>
</feature>
<dbReference type="EMBL" id="JARO02006836">
    <property type="protein sequence ID" value="KPP64710.1"/>
    <property type="molecule type" value="Genomic_DNA"/>
</dbReference>
<name>A0A0P7TTP7_SCLFO</name>
<dbReference type="STRING" id="113540.ENSSFOP00015001660"/>
<organism evidence="8 9">
    <name type="scientific">Scleropages formosus</name>
    <name type="common">Asian bonytongue</name>
    <name type="synonym">Osteoglossum formosum</name>
    <dbReference type="NCBI Taxonomy" id="113540"/>
    <lineage>
        <taxon>Eukaryota</taxon>
        <taxon>Metazoa</taxon>
        <taxon>Chordata</taxon>
        <taxon>Craniata</taxon>
        <taxon>Vertebrata</taxon>
        <taxon>Euteleostomi</taxon>
        <taxon>Actinopterygii</taxon>
        <taxon>Neopterygii</taxon>
        <taxon>Teleostei</taxon>
        <taxon>Osteoglossocephala</taxon>
        <taxon>Osteoglossomorpha</taxon>
        <taxon>Osteoglossiformes</taxon>
        <taxon>Osteoglossidae</taxon>
        <taxon>Scleropages</taxon>
    </lineage>
</organism>
<dbReference type="InterPro" id="IPR050283">
    <property type="entry name" value="E-box_TF_Regulators"/>
</dbReference>
<comment type="caution">
    <text evidence="8">The sequence shown here is derived from an EMBL/GenBank/DDBJ whole genome shotgun (WGS) entry which is preliminary data.</text>
</comment>
<evidence type="ECO:0000256" key="4">
    <source>
        <dbReference type="ARBA" id="ARBA00023163"/>
    </source>
</evidence>
<protein>
    <submittedName>
        <fullName evidence="8">Basic helix-loop-helix transcription factor scleraxis-like</fullName>
    </submittedName>
</protein>
<dbReference type="PROSITE" id="PS50888">
    <property type="entry name" value="BHLH"/>
    <property type="match status" value="1"/>
</dbReference>
<comment type="subcellular location">
    <subcellularLocation>
        <location evidence="1">Nucleus</location>
    </subcellularLocation>
</comment>
<gene>
    <name evidence="8" type="ORF">Z043_116918</name>
</gene>
<dbReference type="GO" id="GO:0046983">
    <property type="term" value="F:protein dimerization activity"/>
    <property type="evidence" value="ECO:0007669"/>
    <property type="project" value="InterPro"/>
</dbReference>
<dbReference type="GO" id="GO:0000981">
    <property type="term" value="F:DNA-binding transcription factor activity, RNA polymerase II-specific"/>
    <property type="evidence" value="ECO:0007669"/>
    <property type="project" value="TreeGrafter"/>
</dbReference>
<dbReference type="Pfam" id="PF00010">
    <property type="entry name" value="HLH"/>
    <property type="match status" value="1"/>
</dbReference>
<evidence type="ECO:0000256" key="5">
    <source>
        <dbReference type="ARBA" id="ARBA00023242"/>
    </source>
</evidence>
<dbReference type="PANTHER" id="PTHR23349">
    <property type="entry name" value="BASIC HELIX-LOOP-HELIX TRANSCRIPTION FACTOR, TWIST"/>
    <property type="match status" value="1"/>
</dbReference>
<dbReference type="Gene3D" id="4.10.280.10">
    <property type="entry name" value="Helix-loop-helix DNA-binding domain"/>
    <property type="match status" value="1"/>
</dbReference>
<dbReference type="SMART" id="SM00353">
    <property type="entry name" value="HLH"/>
    <property type="match status" value="1"/>
</dbReference>
<evidence type="ECO:0000256" key="3">
    <source>
        <dbReference type="ARBA" id="ARBA00023125"/>
    </source>
</evidence>
<dbReference type="GO" id="GO:0032502">
    <property type="term" value="P:developmental process"/>
    <property type="evidence" value="ECO:0007669"/>
    <property type="project" value="TreeGrafter"/>
</dbReference>
<dbReference type="InterPro" id="IPR036638">
    <property type="entry name" value="HLH_DNA-bd_sf"/>
</dbReference>
<dbReference type="AlphaFoldDB" id="A0A0P7TTP7"/>
<dbReference type="PANTHER" id="PTHR23349:SF5">
    <property type="entry name" value="BASIC HELIX-LOOP-HELIX TRANSCRIPTION FACTOR SCLERAXIS"/>
    <property type="match status" value="1"/>
</dbReference>
<keyword evidence="2" id="KW-0805">Transcription regulation</keyword>
<dbReference type="SUPFAM" id="SSF47459">
    <property type="entry name" value="HLH, helix-loop-helix DNA-binding domain"/>
    <property type="match status" value="1"/>
</dbReference>
<dbReference type="CDD" id="cd18951">
    <property type="entry name" value="bHLH_TS_scleraxis"/>
    <property type="match status" value="1"/>
</dbReference>
<dbReference type="GO" id="GO:0005634">
    <property type="term" value="C:nucleus"/>
    <property type="evidence" value="ECO:0007669"/>
    <property type="project" value="UniProtKB-SubCell"/>
</dbReference>
<evidence type="ECO:0000256" key="6">
    <source>
        <dbReference type="SAM" id="MobiDB-lite"/>
    </source>
</evidence>
<keyword evidence="3" id="KW-0238">DNA-binding</keyword>
<evidence type="ECO:0000259" key="7">
    <source>
        <dbReference type="PROSITE" id="PS50888"/>
    </source>
</evidence>
<evidence type="ECO:0000313" key="9">
    <source>
        <dbReference type="Proteomes" id="UP000034805"/>
    </source>
</evidence>
<dbReference type="InterPro" id="IPR011598">
    <property type="entry name" value="bHLH_dom"/>
</dbReference>
<dbReference type="FunFam" id="4.10.280.10:FF:000010">
    <property type="entry name" value="Scleraxis bHLH transcription factor"/>
    <property type="match status" value="1"/>
</dbReference>
<keyword evidence="4" id="KW-0804">Transcription</keyword>
<keyword evidence="5" id="KW-0539">Nucleus</keyword>
<evidence type="ECO:0000256" key="2">
    <source>
        <dbReference type="ARBA" id="ARBA00023015"/>
    </source>
</evidence>
<feature type="region of interest" description="Disordered" evidence="6">
    <location>
        <begin position="20"/>
        <end position="88"/>
    </location>
</feature>
<sequence length="208" mass="22710">MSFAMVGTAPSRFLYSEVSMLSEDEENGSESSGSDERPFHFDGPGYKTKVGNDHKSSSHPGPPGPPKVEARQRNVANARERDRTNSVNTAFSALRTLIPTEPADRKLSKIETLRLASSYISHLGNMLLVGEACGDGQPCHASSIYYQHGSPGRDLENSQPKQICTFCLSNQRKMVSCTLTESLNGHIRRASFSHISKVIILSSSTYCA</sequence>
<proteinExistence type="predicted"/>
<accession>A0A0P7TTP7</accession>
<reference evidence="8 9" key="1">
    <citation type="submission" date="2015-08" db="EMBL/GenBank/DDBJ databases">
        <title>The genome of the Asian arowana (Scleropages formosus).</title>
        <authorList>
            <person name="Tan M.H."/>
            <person name="Gan H.M."/>
            <person name="Croft L.J."/>
            <person name="Austin C.M."/>
        </authorList>
    </citation>
    <scope>NUCLEOTIDE SEQUENCE [LARGE SCALE GENOMIC DNA]</scope>
    <source>
        <strain evidence="8">Aro1</strain>
    </source>
</reference>
<feature type="compositionally biased region" description="Basic and acidic residues" evidence="6">
    <location>
        <begin position="68"/>
        <end position="84"/>
    </location>
</feature>
<evidence type="ECO:0000313" key="8">
    <source>
        <dbReference type="EMBL" id="KPP64710.1"/>
    </source>
</evidence>
<dbReference type="GO" id="GO:0000977">
    <property type="term" value="F:RNA polymerase II transcription regulatory region sequence-specific DNA binding"/>
    <property type="evidence" value="ECO:0007669"/>
    <property type="project" value="TreeGrafter"/>
</dbReference>